<dbReference type="PANTHER" id="PTHR21666:SF289">
    <property type="entry name" value="L-ALA--D-GLU ENDOPEPTIDASE"/>
    <property type="match status" value="1"/>
</dbReference>
<keyword evidence="4" id="KW-0378">Hydrolase</keyword>
<dbReference type="PATRIC" id="fig|692370.5.peg.449"/>
<dbReference type="SUPFAM" id="SSF51261">
    <property type="entry name" value="Duplicated hybrid motif"/>
    <property type="match status" value="1"/>
</dbReference>
<dbReference type="InterPro" id="IPR050570">
    <property type="entry name" value="Cell_wall_metabolism_enzyme"/>
</dbReference>
<sequence length="384" mass="41568">MNAVAGGWLSRLRTWFPDREFFMRSQGQVRFIKITGRVQMIAAGAVVSALVLWGLSMAVMGWLQYRAAADRLSLLEREATVAKSEERVGAYRANIQDVADDLKARQDFLEEMTEALPDDVKNRGTVSDSSGEAAKTVSKVSAMIPEAAALAAIEARQLAYVEKLTRYADQRAERSARAIRQLGLDPNSMMRAAGKGAMGGPLERLASDSDGSLDPRFERLGASLARMEALDRSLSGIPQYRPAAHSMTSSFGVRRDPFNGTTAMHAGIDFSGPTGAPIYAAAKGRVSFVGQKSGYGNVVEISHGNGMITRYAHMSKFHSRVGQEVAAGDVIGAIGSTGRSTGPHLHFEVRVNDRAVNPRPFLEAAPHVLKEARRVQPERDPARG</sequence>
<evidence type="ECO:0000256" key="1">
    <source>
        <dbReference type="ARBA" id="ARBA00022729"/>
    </source>
</evidence>
<dbReference type="InterPro" id="IPR011055">
    <property type="entry name" value="Dup_hybrid_motif"/>
</dbReference>
<feature type="domain" description="M23ase beta-sheet core" evidence="3">
    <location>
        <begin position="264"/>
        <end position="358"/>
    </location>
</feature>
<dbReference type="Proteomes" id="UP000092932">
    <property type="component" value="Chromosome"/>
</dbReference>
<dbReference type="CDD" id="cd12797">
    <property type="entry name" value="M23_peptidase"/>
    <property type="match status" value="1"/>
</dbReference>
<accession>A0A1B2AA39</accession>
<dbReference type="EC" id="3.4.24.-" evidence="4"/>
<evidence type="ECO:0000313" key="4">
    <source>
        <dbReference type="EMBL" id="ANY18971.1"/>
    </source>
</evidence>
<feature type="transmembrane region" description="Helical" evidence="2">
    <location>
        <begin position="40"/>
        <end position="63"/>
    </location>
</feature>
<keyword evidence="5" id="KW-1185">Reference proteome</keyword>
<evidence type="ECO:0000259" key="3">
    <source>
        <dbReference type="Pfam" id="PF01551"/>
    </source>
</evidence>
<dbReference type="GO" id="GO:0004222">
    <property type="term" value="F:metalloendopeptidase activity"/>
    <property type="evidence" value="ECO:0007669"/>
    <property type="project" value="TreeGrafter"/>
</dbReference>
<dbReference type="AlphaFoldDB" id="A0A1B2AA39"/>
<dbReference type="EMBL" id="CP016591">
    <property type="protein sequence ID" value="ANY18971.1"/>
    <property type="molecule type" value="Genomic_DNA"/>
</dbReference>
<reference evidence="4 5" key="1">
    <citation type="submission" date="2016-07" db="EMBL/GenBank/DDBJ databases">
        <title>Complete genome sequence of Altererythrobacter dongtanensis KCTC 22672, a type strain with esterase isolated from tidal flat.</title>
        <authorList>
            <person name="Cheng H."/>
            <person name="Wu Y.-H."/>
            <person name="Zhou P."/>
            <person name="Huo Y.-Y."/>
            <person name="Wang C.-S."/>
            <person name="Xu X.-W."/>
        </authorList>
    </citation>
    <scope>NUCLEOTIDE SEQUENCE [LARGE SCALE GENOMIC DNA]</scope>
    <source>
        <strain evidence="4 5">KCTC 22672</strain>
    </source>
</reference>
<protein>
    <submittedName>
        <fullName evidence="4">Murein DD-endopeptidase MepM</fullName>
        <ecNumber evidence="4">3.4.24.-</ecNumber>
    </submittedName>
</protein>
<keyword evidence="2" id="KW-0812">Transmembrane</keyword>
<name>A0A1B2AA39_9SPHN</name>
<dbReference type="Pfam" id="PF01551">
    <property type="entry name" value="Peptidase_M23"/>
    <property type="match status" value="1"/>
</dbReference>
<dbReference type="KEGG" id="ado:A6F68_00436"/>
<dbReference type="STRING" id="692370.A6F68_00436"/>
<evidence type="ECO:0000256" key="2">
    <source>
        <dbReference type="SAM" id="Phobius"/>
    </source>
</evidence>
<keyword evidence="1" id="KW-0732">Signal</keyword>
<organism evidence="4 5">
    <name type="scientific">Tsuneonella dongtanensis</name>
    <dbReference type="NCBI Taxonomy" id="692370"/>
    <lineage>
        <taxon>Bacteria</taxon>
        <taxon>Pseudomonadati</taxon>
        <taxon>Pseudomonadota</taxon>
        <taxon>Alphaproteobacteria</taxon>
        <taxon>Sphingomonadales</taxon>
        <taxon>Erythrobacteraceae</taxon>
        <taxon>Tsuneonella</taxon>
    </lineage>
</organism>
<evidence type="ECO:0000313" key="5">
    <source>
        <dbReference type="Proteomes" id="UP000092932"/>
    </source>
</evidence>
<proteinExistence type="predicted"/>
<dbReference type="FunFam" id="2.70.70.10:FF:000006">
    <property type="entry name" value="M23 family peptidase"/>
    <property type="match status" value="1"/>
</dbReference>
<dbReference type="InterPro" id="IPR016047">
    <property type="entry name" value="M23ase_b-sheet_dom"/>
</dbReference>
<keyword evidence="2" id="KW-1133">Transmembrane helix</keyword>
<dbReference type="RefSeq" id="WP_067675711.1">
    <property type="nucleotide sequence ID" value="NZ_CP016591.1"/>
</dbReference>
<dbReference type="PANTHER" id="PTHR21666">
    <property type="entry name" value="PEPTIDASE-RELATED"/>
    <property type="match status" value="1"/>
</dbReference>
<keyword evidence="2" id="KW-0472">Membrane</keyword>
<dbReference type="Gene3D" id="2.70.70.10">
    <property type="entry name" value="Glucose Permease (Domain IIA)"/>
    <property type="match status" value="1"/>
</dbReference>
<gene>
    <name evidence="4" type="primary">mepM_2</name>
    <name evidence="4" type="ORF">A6F68_00436</name>
</gene>